<feature type="coiled-coil region" evidence="4">
    <location>
        <begin position="77"/>
        <end position="104"/>
    </location>
</feature>
<evidence type="ECO:0000256" key="4">
    <source>
        <dbReference type="SAM" id="Coils"/>
    </source>
</evidence>
<dbReference type="Gene3D" id="3.20.70.20">
    <property type="match status" value="1"/>
</dbReference>
<dbReference type="NCBIfam" id="NF006126">
    <property type="entry name" value="PRK08270.1"/>
    <property type="match status" value="1"/>
</dbReference>
<name>A0A0G1VP42_9BACT</name>
<dbReference type="GO" id="GO:0008998">
    <property type="term" value="F:ribonucleoside-triphosphate reductase (thioredoxin) activity"/>
    <property type="evidence" value="ECO:0007669"/>
    <property type="project" value="InterPro"/>
</dbReference>
<dbReference type="Pfam" id="PF13597">
    <property type="entry name" value="NRDD"/>
    <property type="match status" value="1"/>
</dbReference>
<dbReference type="PANTHER" id="PTHR21075:SF0">
    <property type="entry name" value="ANAEROBIC RIBONUCLEOSIDE-TRIPHOSPHATE REDUCTASE"/>
    <property type="match status" value="1"/>
</dbReference>
<dbReference type="SUPFAM" id="SSF51998">
    <property type="entry name" value="PFL-like glycyl radical enzymes"/>
    <property type="match status" value="1"/>
</dbReference>
<evidence type="ECO:0000256" key="2">
    <source>
        <dbReference type="ARBA" id="ARBA00022840"/>
    </source>
</evidence>
<keyword evidence="1 3" id="KW-0547">Nucleotide-binding</keyword>
<dbReference type="NCBIfam" id="TIGR02487">
    <property type="entry name" value="NrdD"/>
    <property type="match status" value="1"/>
</dbReference>
<proteinExistence type="predicted"/>
<dbReference type="Proteomes" id="UP000033965">
    <property type="component" value="Unassembled WGS sequence"/>
</dbReference>
<dbReference type="EMBL" id="LCPZ01000014">
    <property type="protein sequence ID" value="KKW08226.1"/>
    <property type="molecule type" value="Genomic_DNA"/>
</dbReference>
<accession>A0A0G1VP42</accession>
<dbReference type="GO" id="GO:0004748">
    <property type="term" value="F:ribonucleoside-diphosphate reductase activity, thioredoxin disulfide as acceptor"/>
    <property type="evidence" value="ECO:0007669"/>
    <property type="project" value="TreeGrafter"/>
</dbReference>
<dbReference type="GO" id="GO:0005524">
    <property type="term" value="F:ATP binding"/>
    <property type="evidence" value="ECO:0007669"/>
    <property type="project" value="UniProtKB-UniRule"/>
</dbReference>
<dbReference type="CDD" id="cd01675">
    <property type="entry name" value="RNR_III"/>
    <property type="match status" value="1"/>
</dbReference>
<keyword evidence="4" id="KW-0175">Coiled coil</keyword>
<comment type="caution">
    <text evidence="6">The sequence shown here is derived from an EMBL/GenBank/DDBJ whole genome shotgun (WGS) entry which is preliminary data.</text>
</comment>
<dbReference type="GO" id="GO:0006260">
    <property type="term" value="P:DNA replication"/>
    <property type="evidence" value="ECO:0007669"/>
    <property type="project" value="InterPro"/>
</dbReference>
<evidence type="ECO:0000259" key="5">
    <source>
        <dbReference type="PROSITE" id="PS51161"/>
    </source>
</evidence>
<gene>
    <name evidence="6" type="ORF">UY44_C0014G0013</name>
</gene>
<keyword evidence="2 3" id="KW-0067">ATP-binding</keyword>
<evidence type="ECO:0000313" key="6">
    <source>
        <dbReference type="EMBL" id="KKW08226.1"/>
    </source>
</evidence>
<dbReference type="InterPro" id="IPR005144">
    <property type="entry name" value="ATP-cone_dom"/>
</dbReference>
<dbReference type="InterPro" id="IPR012833">
    <property type="entry name" value="NrdD"/>
</dbReference>
<organism evidence="6 7">
    <name type="scientific">Candidatus Kaiserbacteria bacterium GW2011_GWA2_49_19</name>
    <dbReference type="NCBI Taxonomy" id="1618669"/>
    <lineage>
        <taxon>Bacteria</taxon>
        <taxon>Candidatus Kaiseribacteriota</taxon>
    </lineage>
</organism>
<dbReference type="PANTHER" id="PTHR21075">
    <property type="entry name" value="ANAEROBIC RIBONUCLEOSIDE-TRIPHOSPHATE REDUCTASE"/>
    <property type="match status" value="1"/>
</dbReference>
<dbReference type="AlphaFoldDB" id="A0A0G1VP42"/>
<dbReference type="GO" id="GO:0031250">
    <property type="term" value="C:anaerobic ribonucleoside-triphosphate reductase complex"/>
    <property type="evidence" value="ECO:0007669"/>
    <property type="project" value="TreeGrafter"/>
</dbReference>
<reference evidence="6 7" key="1">
    <citation type="journal article" date="2015" name="Nature">
        <title>rRNA introns, odd ribosomes, and small enigmatic genomes across a large radiation of phyla.</title>
        <authorList>
            <person name="Brown C.T."/>
            <person name="Hug L.A."/>
            <person name="Thomas B.C."/>
            <person name="Sharon I."/>
            <person name="Castelle C.J."/>
            <person name="Singh A."/>
            <person name="Wilkins M.J."/>
            <person name="Williams K.H."/>
            <person name="Banfield J.F."/>
        </authorList>
    </citation>
    <scope>NUCLEOTIDE SEQUENCE [LARGE SCALE GENOMIC DNA]</scope>
</reference>
<sequence length="694" mass="79643">MVDFDEARIREAIFKALTATNEGNGNRSQSLTDKVVKIISRRFRQELIPHVEQIQDIIEEVLILEGLVETAKAYILYREQRRRIREAVTTMDEASEAIDKYIQEVDWQVKENANMTYSLQGLNQFTVSFVSKNYWLNKIYPKEIREAAINEDFHIHNLEILACYCMGWDLYDLLLRGFGGALGKIESRPAKHLRTAMGQLVNFFFTVQGESAGAQAVSNFDTLLAPFIRYDGLSYPQTKQAMQEFLYNCMVPTRVGFQTPFLNVSLDIKVPDFYKNQPVIIGGQAQKETYGEFQEEMNMFIKAFYECLMEGDARGRVFTFPIPTVSIGKDFDWEDPALNALWEATAKYGVNYFSNFIHSDMKPEDFRSMCCRLRLSNKELLKRGGGLFGSAPLTGSIGVCTINMPRIGHLAKTKKEFFARLEKLMDLAEESLEIKRKALENFMEKGLYPYSRHYLTGVKKMRGNYFGNHFSTIGLLGMNEACLNFLGGNIASKKGQKFALEVLDFMRERMVKYQEETGNLYNLEATPAEGTSYRQAKADKEKYPDIITAGTKKVPYYTNSTHLPVNYTDDIFEALKLQDDLQCRYTGGTVSHLFLGERVSDPQSAKALVKKVFENFHLPYITLTPTFSICPSHGYLEGEHFECPECTIKQPCEVYSRIVGYLRPLQQWHTGKQQEFKERKVYKLRATQVKESIE</sequence>
<dbReference type="GO" id="GO:0009265">
    <property type="term" value="P:2'-deoxyribonucleotide biosynthetic process"/>
    <property type="evidence" value="ECO:0007669"/>
    <property type="project" value="TreeGrafter"/>
</dbReference>
<protein>
    <submittedName>
        <fullName evidence="6">Anaerobic ribonucleoside-triphosphate reductase</fullName>
    </submittedName>
</protein>
<evidence type="ECO:0000256" key="1">
    <source>
        <dbReference type="ARBA" id="ARBA00022741"/>
    </source>
</evidence>
<dbReference type="Pfam" id="PF03477">
    <property type="entry name" value="ATP-cone"/>
    <property type="match status" value="1"/>
</dbReference>
<evidence type="ECO:0000313" key="7">
    <source>
        <dbReference type="Proteomes" id="UP000033965"/>
    </source>
</evidence>
<dbReference type="PROSITE" id="PS51161">
    <property type="entry name" value="ATP_CONE"/>
    <property type="match status" value="1"/>
</dbReference>
<feature type="coiled-coil region" evidence="4">
    <location>
        <begin position="418"/>
        <end position="445"/>
    </location>
</feature>
<evidence type="ECO:0000256" key="3">
    <source>
        <dbReference type="PROSITE-ProRule" id="PRU00492"/>
    </source>
</evidence>
<dbReference type="PATRIC" id="fig|1618669.3.peg.463"/>
<feature type="domain" description="ATP-cone" evidence="5">
    <location>
        <begin position="1"/>
        <end position="85"/>
    </location>
</feature>